<comment type="function">
    <text evidence="10">Channel that opens in response to stretch forces in the membrane lipid bilayer. May participate in the regulation of osmotic pressure changes within the cell.</text>
</comment>
<dbReference type="PRINTS" id="PR01264">
    <property type="entry name" value="MECHCHANNEL"/>
</dbReference>
<evidence type="ECO:0000256" key="5">
    <source>
        <dbReference type="ARBA" id="ARBA00022692"/>
    </source>
</evidence>
<comment type="similarity">
    <text evidence="2 10">Belongs to the MscL family.</text>
</comment>
<gene>
    <name evidence="10" type="primary">mscL</name>
    <name evidence="12" type="ORF">D2E25_1529</name>
</gene>
<dbReference type="PANTHER" id="PTHR30266">
    <property type="entry name" value="MECHANOSENSITIVE CHANNEL MSCL"/>
    <property type="match status" value="1"/>
</dbReference>
<evidence type="ECO:0000256" key="6">
    <source>
        <dbReference type="ARBA" id="ARBA00022989"/>
    </source>
</evidence>
<evidence type="ECO:0000256" key="10">
    <source>
        <dbReference type="HAMAP-Rule" id="MF_00115"/>
    </source>
</evidence>
<dbReference type="Proteomes" id="UP000287533">
    <property type="component" value="Unassembled WGS sequence"/>
</dbReference>
<dbReference type="InterPro" id="IPR037673">
    <property type="entry name" value="MSC/AndL"/>
</dbReference>
<evidence type="ECO:0000256" key="4">
    <source>
        <dbReference type="ARBA" id="ARBA00022475"/>
    </source>
</evidence>
<dbReference type="EMBL" id="QXGL01000005">
    <property type="protein sequence ID" value="RSX52118.1"/>
    <property type="molecule type" value="Genomic_DNA"/>
</dbReference>
<reference evidence="12 13" key="1">
    <citation type="submission" date="2018-09" db="EMBL/GenBank/DDBJ databases">
        <title>Characterization of the phylogenetic diversity of five novel species belonging to the genus Bifidobacterium.</title>
        <authorList>
            <person name="Lugli G.A."/>
            <person name="Duranti S."/>
            <person name="Milani C."/>
        </authorList>
    </citation>
    <scope>NUCLEOTIDE SEQUENCE [LARGE SCALE GENOMIC DNA]</scope>
    <source>
        <strain evidence="12 13">2034B</strain>
    </source>
</reference>
<keyword evidence="6 10" id="KW-1133">Transmembrane helix</keyword>
<dbReference type="InterPro" id="IPR019823">
    <property type="entry name" value="Mechanosensitive_channel_CS"/>
</dbReference>
<dbReference type="InterPro" id="IPR036019">
    <property type="entry name" value="MscL_channel"/>
</dbReference>
<accession>A0A430FHE3</accession>
<dbReference type="Gene3D" id="1.10.1200.120">
    <property type="entry name" value="Large-conductance mechanosensitive channel, MscL, domain 1"/>
    <property type="match status" value="1"/>
</dbReference>
<feature type="transmembrane region" description="Helical" evidence="10">
    <location>
        <begin position="67"/>
        <end position="90"/>
    </location>
</feature>
<evidence type="ECO:0000256" key="9">
    <source>
        <dbReference type="ARBA" id="ARBA00023303"/>
    </source>
</evidence>
<proteinExistence type="inferred from homology"/>
<evidence type="ECO:0000256" key="3">
    <source>
        <dbReference type="ARBA" id="ARBA00022448"/>
    </source>
</evidence>
<feature type="region of interest" description="Disordered" evidence="11">
    <location>
        <begin position="117"/>
        <end position="142"/>
    </location>
</feature>
<dbReference type="InterPro" id="IPR001185">
    <property type="entry name" value="MS_channel"/>
</dbReference>
<evidence type="ECO:0000256" key="7">
    <source>
        <dbReference type="ARBA" id="ARBA00023065"/>
    </source>
</evidence>
<evidence type="ECO:0000256" key="2">
    <source>
        <dbReference type="ARBA" id="ARBA00007254"/>
    </source>
</evidence>
<evidence type="ECO:0000313" key="12">
    <source>
        <dbReference type="EMBL" id="RSX52118.1"/>
    </source>
</evidence>
<keyword evidence="13" id="KW-1185">Reference proteome</keyword>
<dbReference type="HAMAP" id="MF_00115">
    <property type="entry name" value="MscL"/>
    <property type="match status" value="1"/>
</dbReference>
<sequence>MIDGFKKFISRGNMIDMAVGVVMGGAVTAVVNAIVNSVINPLIAMIFGKPNMDGLLAITFNGATISFGAVLGSLLNFLVIAVAVYFCILVPINKLRDMSEALLSKAKISAVLGGDHAEAGESSSADKTAKTDNSDALTPEQQTVVLLQQIRDELTARRESASSTGSAASATEEAR</sequence>
<dbReference type="GO" id="GO:0005886">
    <property type="term" value="C:plasma membrane"/>
    <property type="evidence" value="ECO:0007669"/>
    <property type="project" value="UniProtKB-SubCell"/>
</dbReference>
<evidence type="ECO:0000256" key="11">
    <source>
        <dbReference type="SAM" id="MobiDB-lite"/>
    </source>
</evidence>
<keyword evidence="4 10" id="KW-1003">Cell membrane</keyword>
<feature type="transmembrane region" description="Helical" evidence="10">
    <location>
        <begin position="21"/>
        <end position="47"/>
    </location>
</feature>
<dbReference type="RefSeq" id="WP_125981551.1">
    <property type="nucleotide sequence ID" value="NZ_QXGL01000005.1"/>
</dbReference>
<evidence type="ECO:0000256" key="1">
    <source>
        <dbReference type="ARBA" id="ARBA00004651"/>
    </source>
</evidence>
<comment type="subcellular location">
    <subcellularLocation>
        <location evidence="1 10">Cell membrane</location>
        <topology evidence="1 10">Multi-pass membrane protein</topology>
    </subcellularLocation>
</comment>
<dbReference type="PROSITE" id="PS01327">
    <property type="entry name" value="MSCL"/>
    <property type="match status" value="1"/>
</dbReference>
<keyword evidence="8 10" id="KW-0472">Membrane</keyword>
<keyword evidence="9 10" id="KW-0407">Ion channel</keyword>
<keyword evidence="5 10" id="KW-0812">Transmembrane</keyword>
<dbReference type="OrthoDB" id="9810350at2"/>
<evidence type="ECO:0000313" key="13">
    <source>
        <dbReference type="Proteomes" id="UP000287533"/>
    </source>
</evidence>
<dbReference type="Pfam" id="PF01741">
    <property type="entry name" value="MscL"/>
    <property type="match status" value="1"/>
</dbReference>
<comment type="subunit">
    <text evidence="10">Homopentamer.</text>
</comment>
<dbReference type="AlphaFoldDB" id="A0A430FHE3"/>
<organism evidence="12 13">
    <name type="scientific">Bifidobacterium goeldii</name>
    <dbReference type="NCBI Taxonomy" id="2306975"/>
    <lineage>
        <taxon>Bacteria</taxon>
        <taxon>Bacillati</taxon>
        <taxon>Actinomycetota</taxon>
        <taxon>Actinomycetes</taxon>
        <taxon>Bifidobacteriales</taxon>
        <taxon>Bifidobacteriaceae</taxon>
        <taxon>Bifidobacterium</taxon>
    </lineage>
</organism>
<dbReference type="SUPFAM" id="SSF81330">
    <property type="entry name" value="Gated mechanosensitive channel"/>
    <property type="match status" value="1"/>
</dbReference>
<comment type="caution">
    <text evidence="12">The sequence shown here is derived from an EMBL/GenBank/DDBJ whole genome shotgun (WGS) entry which is preliminary data.</text>
</comment>
<protein>
    <recommendedName>
        <fullName evidence="10">Large-conductance mechanosensitive channel</fullName>
    </recommendedName>
</protein>
<feature type="region of interest" description="Disordered" evidence="11">
    <location>
        <begin position="155"/>
        <end position="175"/>
    </location>
</feature>
<keyword evidence="3 10" id="KW-0813">Transport</keyword>
<keyword evidence="7 10" id="KW-0406">Ion transport</keyword>
<evidence type="ECO:0000256" key="8">
    <source>
        <dbReference type="ARBA" id="ARBA00023136"/>
    </source>
</evidence>
<dbReference type="PANTHER" id="PTHR30266:SF2">
    <property type="entry name" value="LARGE-CONDUCTANCE MECHANOSENSITIVE CHANNEL"/>
    <property type="match status" value="1"/>
</dbReference>
<dbReference type="GO" id="GO:0008381">
    <property type="term" value="F:mechanosensitive monoatomic ion channel activity"/>
    <property type="evidence" value="ECO:0007669"/>
    <property type="project" value="UniProtKB-UniRule"/>
</dbReference>
<feature type="compositionally biased region" description="Low complexity" evidence="11">
    <location>
        <begin position="161"/>
        <end position="175"/>
    </location>
</feature>
<name>A0A430FHE3_9BIFI</name>